<dbReference type="PANTHER" id="PTHR11528">
    <property type="entry name" value="HEAT SHOCK PROTEIN 90 FAMILY MEMBER"/>
    <property type="match status" value="1"/>
</dbReference>
<dbReference type="SMART" id="SM00456">
    <property type="entry name" value="WW"/>
    <property type="match status" value="2"/>
</dbReference>
<evidence type="ECO:0000259" key="7">
    <source>
        <dbReference type="PROSITE" id="PS51676"/>
    </source>
</evidence>
<dbReference type="GO" id="GO:0051082">
    <property type="term" value="F:unfolded protein binding"/>
    <property type="evidence" value="ECO:0007669"/>
    <property type="project" value="InterPro"/>
</dbReference>
<feature type="domain" description="WW" evidence="6">
    <location>
        <begin position="65"/>
        <end position="92"/>
    </location>
</feature>
<dbReference type="InterPro" id="IPR020568">
    <property type="entry name" value="Ribosomal_Su5_D2-typ_SF"/>
</dbReference>
<dbReference type="OrthoDB" id="28737at2759"/>
<organism evidence="8 9">
    <name type="scientific">Gymnopilus dilepis</name>
    <dbReference type="NCBI Taxonomy" id="231916"/>
    <lineage>
        <taxon>Eukaryota</taxon>
        <taxon>Fungi</taxon>
        <taxon>Dikarya</taxon>
        <taxon>Basidiomycota</taxon>
        <taxon>Agaricomycotina</taxon>
        <taxon>Agaricomycetes</taxon>
        <taxon>Agaricomycetidae</taxon>
        <taxon>Agaricales</taxon>
        <taxon>Agaricineae</taxon>
        <taxon>Hymenogastraceae</taxon>
        <taxon>Gymnopilus</taxon>
    </lineage>
</organism>
<dbReference type="Pfam" id="PF00183">
    <property type="entry name" value="HSP90"/>
    <property type="match status" value="1"/>
</dbReference>
<dbReference type="SUPFAM" id="SSF110942">
    <property type="entry name" value="HSP90 C-terminal domain"/>
    <property type="match status" value="1"/>
</dbReference>
<dbReference type="SUPFAM" id="SSF51045">
    <property type="entry name" value="WW domain"/>
    <property type="match status" value="2"/>
</dbReference>
<reference evidence="8 9" key="1">
    <citation type="journal article" date="2018" name="Evol. Lett.">
        <title>Horizontal gene cluster transfer increased hallucinogenic mushroom diversity.</title>
        <authorList>
            <person name="Reynolds H.T."/>
            <person name="Vijayakumar V."/>
            <person name="Gluck-Thaler E."/>
            <person name="Korotkin H.B."/>
            <person name="Matheny P.B."/>
            <person name="Slot J.C."/>
        </authorList>
    </citation>
    <scope>NUCLEOTIDE SEQUENCE [LARGE SCALE GENOMIC DNA]</scope>
    <source>
        <strain evidence="8 9">SRW20</strain>
    </source>
</reference>
<feature type="compositionally biased region" description="Basic and acidic residues" evidence="5">
    <location>
        <begin position="428"/>
        <end position="452"/>
    </location>
</feature>
<keyword evidence="9" id="KW-1185">Reference proteome</keyword>
<dbReference type="PROSITE" id="PS50020">
    <property type="entry name" value="WW_DOMAIN_2"/>
    <property type="match status" value="2"/>
</dbReference>
<dbReference type="Pfam" id="PF01846">
    <property type="entry name" value="FF"/>
    <property type="match status" value="3"/>
</dbReference>
<keyword evidence="4" id="KW-0143">Chaperone</keyword>
<sequence>MYSAFAVPPLPPGWTEHLAPTGQPYYFNSVTRESSYIRPTASIQLQQGRKKDRPLLKTQIPNTEWLRITTTQGNVFYFHKAKKESFWLPPEEIKAGLDALKKQDELRASEQNLAPGRSKASKSKRKAESTEPIDEVVANKKAKLGDVASEEDSESEDEEEEEEWQREAANQLAAEAEEERKRAEERKKAEEEEAQRAQELASSQPPRIELSVEEGKALFKALLREKDINPLHPWDTSLPKFIQDPRYLSLSSVAARREAFDEYCKERVRELRQSTVKKEKEVSDPKEEFERLLKEEVKSTRASWTDFRKAWKKDRRFYGWGRDDREREKRFREYLKEIGERKRQAAQKAEADFFALLKEHVFIAQGTPWKEAKKVLYKDPRYEAVGSSSLREELFNTFVKGRSSQTSMDGNNKPSITSNQGPSVEATSDQKDRRDKAVKEREERVKAQRQRLEADIEKSRIGISQEEGERLFMCAWGFAFRTLPTALTDLPSYDSTDRRDQRSQGRASFCHGMVINHDNSQSTWNDALPQLETDPRFTASPLPPNQRRHLFESHVSRLRSRQLDNLHGLFEAHAPSLATGFSDLPLQTILSSTPVVKLGFDADQVEYEFNKWQRERTSNARAAFDEMMKENSFVEFWGRLRKMGDQGVGNGLQIENEDIGEESEEKVDMKALAKNVDIKEMEKVLKNDKRYIMFDHVPEQRERWIRVGVKPELSWPVFTDYWILGFDMRLARILVPLAFLASYAAANDATATAEAQKVKHNYQPVCERLSSTGGVTVSPQCECPDLIQLFSVSTPIIKLLFTKHGSRSLACREIFLRELISNANDALEKLRLTALTDKSLWDGSPLNVTIRAVKDEDGAGGRLIITDSGIGMSPEELATNLGTLAKSGTSDFLSQAEGSDGVAQGNLIGAFGLGFYSSFLVADAVEVASIPPKSVKNPNPVQHIFRSSADDSTFEVYPDPRGNTLGRGTEITLFLKPDAKEYLDESNLSALVNKHSAFSSTFPIYLFERWTEEVPDESAEPESPSTEEVDPSSDTPTHELDNDEVLVEEVEKEETPVVEPPKKMYNLFYTAFFKDFTPPLAWHHFSGDAGSGPAFKALLFFPSKLTDDFWQKPLEYKSKDFKLMVKRVFITSDIGEEGLPKWASWVKVVVDADDLPLNVSRETLQSNRFLRQLKNVILKHMIQLFKSISEGDDQAKIDKMQETYGSILKLGAVEDNKNREKLAALTRFTTNHRNNTSFDQYLENKKKGQKHIFYIAEIGKKPEDLAQSVFIEKLHARGYEVLLLTEPLDEILIGHLQQWKGVPFQDAAKAGLKFGDEDLDPEEEKEQQKEQEERFKPLIDWLKKEAGDAVRDVVLSNRLVRSPCAIVADAGGYTANVQKMMSASNAKGNRGGILHDYALKAKLLEINPYSPLIEGLLRRVQALPTDEEERDVDAEEELKEVTSILIDGALVRSGFDVPDSNRFFNRVDRVLRRSLGVSESAEADVPLKPAPPVEPDEPEAITSEEENKPGVILPDELKDKISIEMEEIDEEGNPIEHDEL</sequence>
<proteinExistence type="inferred from homology"/>
<evidence type="ECO:0000313" key="9">
    <source>
        <dbReference type="Proteomes" id="UP000284706"/>
    </source>
</evidence>
<dbReference type="InterPro" id="IPR036517">
    <property type="entry name" value="FF_domain_sf"/>
</dbReference>
<dbReference type="InterPro" id="IPR036020">
    <property type="entry name" value="WW_dom_sf"/>
</dbReference>
<dbReference type="SMART" id="SM00441">
    <property type="entry name" value="FF"/>
    <property type="match status" value="4"/>
</dbReference>
<dbReference type="NCBIfam" id="NF003555">
    <property type="entry name" value="PRK05218.1"/>
    <property type="match status" value="1"/>
</dbReference>
<evidence type="ECO:0000256" key="2">
    <source>
        <dbReference type="ARBA" id="ARBA00022741"/>
    </source>
</evidence>
<feature type="region of interest" description="Disordered" evidence="5">
    <location>
        <begin position="1480"/>
        <end position="1540"/>
    </location>
</feature>
<keyword evidence="2" id="KW-0547">Nucleotide-binding</keyword>
<feature type="domain" description="FF" evidence="7">
    <location>
        <begin position="344"/>
        <end position="401"/>
    </location>
</feature>
<dbReference type="SUPFAM" id="SSF54211">
    <property type="entry name" value="Ribosomal protein S5 domain 2-like"/>
    <property type="match status" value="1"/>
</dbReference>
<feature type="compositionally biased region" description="Basic and acidic residues" evidence="5">
    <location>
        <begin position="178"/>
        <end position="196"/>
    </location>
</feature>
<dbReference type="CDD" id="cd00201">
    <property type="entry name" value="WW"/>
    <property type="match status" value="1"/>
</dbReference>
<dbReference type="PROSITE" id="PS01159">
    <property type="entry name" value="WW_DOMAIN_1"/>
    <property type="match status" value="2"/>
</dbReference>
<dbReference type="Gene3D" id="2.20.70.10">
    <property type="match status" value="2"/>
</dbReference>
<feature type="domain" description="FF" evidence="7">
    <location>
        <begin position="280"/>
        <end position="337"/>
    </location>
</feature>
<dbReference type="InterPro" id="IPR036890">
    <property type="entry name" value="HATPase_C_sf"/>
</dbReference>
<feature type="compositionally biased region" description="Acidic residues" evidence="5">
    <location>
        <begin position="1494"/>
        <end position="1504"/>
    </location>
</feature>
<dbReference type="GO" id="GO:0016887">
    <property type="term" value="F:ATP hydrolysis activity"/>
    <property type="evidence" value="ECO:0007669"/>
    <property type="project" value="InterPro"/>
</dbReference>
<dbReference type="InParanoid" id="A0A409YVC5"/>
<dbReference type="Gene3D" id="3.40.50.11260">
    <property type="match status" value="1"/>
</dbReference>
<feature type="domain" description="WW" evidence="6">
    <location>
        <begin position="8"/>
        <end position="41"/>
    </location>
</feature>
<dbReference type="Gene3D" id="1.20.120.790">
    <property type="entry name" value="Heat shock protein 90, C-terminal domain"/>
    <property type="match status" value="1"/>
</dbReference>
<name>A0A409YVC5_9AGAR</name>
<dbReference type="PROSITE" id="PS51676">
    <property type="entry name" value="FF"/>
    <property type="match status" value="2"/>
</dbReference>
<dbReference type="Proteomes" id="UP000284706">
    <property type="component" value="Unassembled WGS sequence"/>
</dbReference>
<dbReference type="SUPFAM" id="SSF55874">
    <property type="entry name" value="ATPase domain of HSP90 chaperone/DNA topoisomerase II/histidine kinase"/>
    <property type="match status" value="1"/>
</dbReference>
<feature type="compositionally biased region" description="Polar residues" evidence="5">
    <location>
        <begin position="402"/>
        <end position="427"/>
    </location>
</feature>
<evidence type="ECO:0000256" key="5">
    <source>
        <dbReference type="SAM" id="MobiDB-lite"/>
    </source>
</evidence>
<evidence type="ECO:0000256" key="3">
    <source>
        <dbReference type="ARBA" id="ARBA00022840"/>
    </source>
</evidence>
<feature type="region of interest" description="Disordered" evidence="5">
    <location>
        <begin position="108"/>
        <end position="209"/>
    </location>
</feature>
<dbReference type="Gene3D" id="3.30.230.80">
    <property type="match status" value="1"/>
</dbReference>
<accession>A0A409YVC5</accession>
<dbReference type="InterPro" id="IPR001202">
    <property type="entry name" value="WW_dom"/>
</dbReference>
<feature type="compositionally biased region" description="Acidic residues" evidence="5">
    <location>
        <begin position="1013"/>
        <end position="1031"/>
    </location>
</feature>
<dbReference type="EMBL" id="NHYE01000217">
    <property type="protein sequence ID" value="PPR06974.1"/>
    <property type="molecule type" value="Genomic_DNA"/>
</dbReference>
<dbReference type="Pfam" id="PF00397">
    <property type="entry name" value="WW"/>
    <property type="match status" value="1"/>
</dbReference>
<evidence type="ECO:0000313" key="8">
    <source>
        <dbReference type="EMBL" id="PPR06974.1"/>
    </source>
</evidence>
<feature type="region of interest" description="Disordered" evidence="5">
    <location>
        <begin position="401"/>
        <end position="452"/>
    </location>
</feature>
<evidence type="ECO:0000256" key="1">
    <source>
        <dbReference type="ARBA" id="ARBA00008239"/>
    </source>
</evidence>
<dbReference type="GO" id="GO:0005524">
    <property type="term" value="F:ATP binding"/>
    <property type="evidence" value="ECO:0007669"/>
    <property type="project" value="UniProtKB-KW"/>
</dbReference>
<evidence type="ECO:0000256" key="4">
    <source>
        <dbReference type="ARBA" id="ARBA00023186"/>
    </source>
</evidence>
<keyword evidence="3" id="KW-0067">ATP-binding</keyword>
<dbReference type="InterPro" id="IPR037196">
    <property type="entry name" value="HSP90_C"/>
</dbReference>
<evidence type="ECO:0008006" key="10">
    <source>
        <dbReference type="Google" id="ProtNLM"/>
    </source>
</evidence>
<dbReference type="Gene3D" id="3.30.565.10">
    <property type="entry name" value="Histidine kinase-like ATPase, C-terminal domain"/>
    <property type="match status" value="1"/>
</dbReference>
<feature type="region of interest" description="Disordered" evidence="5">
    <location>
        <begin position="1013"/>
        <end position="1042"/>
    </location>
</feature>
<comment type="similarity">
    <text evidence="1">Belongs to the heat shock protein 90 family.</text>
</comment>
<evidence type="ECO:0000259" key="6">
    <source>
        <dbReference type="PROSITE" id="PS50020"/>
    </source>
</evidence>
<gene>
    <name evidence="8" type="ORF">CVT26_004294</name>
</gene>
<feature type="compositionally biased region" description="Acidic residues" evidence="5">
    <location>
        <begin position="1524"/>
        <end position="1533"/>
    </location>
</feature>
<comment type="caution">
    <text evidence="8">The sequence shown here is derived from an EMBL/GenBank/DDBJ whole genome shotgun (WGS) entry which is preliminary data.</text>
</comment>
<dbReference type="InterPro" id="IPR002713">
    <property type="entry name" value="FF_domain"/>
</dbReference>
<feature type="compositionally biased region" description="Acidic residues" evidence="5">
    <location>
        <begin position="148"/>
        <end position="164"/>
    </location>
</feature>
<dbReference type="GO" id="GO:0140662">
    <property type="term" value="F:ATP-dependent protein folding chaperone"/>
    <property type="evidence" value="ECO:0007669"/>
    <property type="project" value="InterPro"/>
</dbReference>
<protein>
    <recommendedName>
        <fullName evidence="10">HSP90-domain-containing protein</fullName>
    </recommendedName>
</protein>
<dbReference type="InterPro" id="IPR001404">
    <property type="entry name" value="Hsp90_fam"/>
</dbReference>
<dbReference type="Gene3D" id="1.10.10.440">
    <property type="entry name" value="FF domain"/>
    <property type="match status" value="5"/>
</dbReference>
<dbReference type="SUPFAM" id="SSF81698">
    <property type="entry name" value="FF domain"/>
    <property type="match status" value="4"/>
</dbReference>
<dbReference type="STRING" id="231916.A0A409YVC5"/>